<sequence length="89" mass="9981">MTRSSIATEMRKLVDNYYESGQSRSSFARNHGISKGKLCYWIQKFPKEQVIKPAKSNFVSLSADPSTTPTSSRSMHIRLGNGVEIEISL</sequence>
<dbReference type="RefSeq" id="WP_251740834.1">
    <property type="nucleotide sequence ID" value="NZ_JBHUOJ010000027.1"/>
</dbReference>
<name>A0ABW5X6A9_9FLAO</name>
<dbReference type="Proteomes" id="UP001597438">
    <property type="component" value="Unassembled WGS sequence"/>
</dbReference>
<evidence type="ECO:0000313" key="2">
    <source>
        <dbReference type="Proteomes" id="UP001597438"/>
    </source>
</evidence>
<accession>A0ABW5X6A9</accession>
<organism evidence="1 2">
    <name type="scientific">Christiangramia antarctica</name>
    <dbReference type="NCBI Taxonomy" id="2058158"/>
    <lineage>
        <taxon>Bacteria</taxon>
        <taxon>Pseudomonadati</taxon>
        <taxon>Bacteroidota</taxon>
        <taxon>Flavobacteriia</taxon>
        <taxon>Flavobacteriales</taxon>
        <taxon>Flavobacteriaceae</taxon>
        <taxon>Christiangramia</taxon>
    </lineage>
</organism>
<dbReference type="InterPro" id="IPR002514">
    <property type="entry name" value="Transposase_8"/>
</dbReference>
<gene>
    <name evidence="1" type="ORF">ACFSYS_12235</name>
</gene>
<evidence type="ECO:0000313" key="1">
    <source>
        <dbReference type="EMBL" id="MFD2834057.1"/>
    </source>
</evidence>
<dbReference type="NCBIfam" id="NF047593">
    <property type="entry name" value="IS66_ISAeme5_TnpA"/>
    <property type="match status" value="1"/>
</dbReference>
<protein>
    <submittedName>
        <fullName evidence="1">Transposase</fullName>
    </submittedName>
</protein>
<comment type="caution">
    <text evidence="1">The sequence shown here is derived from an EMBL/GenBank/DDBJ whole genome shotgun (WGS) entry which is preliminary data.</text>
</comment>
<reference evidence="2" key="1">
    <citation type="journal article" date="2019" name="Int. J. Syst. Evol. Microbiol.">
        <title>The Global Catalogue of Microorganisms (GCM) 10K type strain sequencing project: providing services to taxonomists for standard genome sequencing and annotation.</title>
        <authorList>
            <consortium name="The Broad Institute Genomics Platform"/>
            <consortium name="The Broad Institute Genome Sequencing Center for Infectious Disease"/>
            <person name="Wu L."/>
            <person name="Ma J."/>
        </authorList>
    </citation>
    <scope>NUCLEOTIDE SEQUENCE [LARGE SCALE GENOMIC DNA]</scope>
    <source>
        <strain evidence="2">KCTC 52925</strain>
    </source>
</reference>
<dbReference type="Pfam" id="PF01527">
    <property type="entry name" value="HTH_Tnp_1"/>
    <property type="match status" value="1"/>
</dbReference>
<keyword evidence="2" id="KW-1185">Reference proteome</keyword>
<proteinExistence type="predicted"/>
<dbReference type="EMBL" id="JBHUOJ010000027">
    <property type="protein sequence ID" value="MFD2834057.1"/>
    <property type="molecule type" value="Genomic_DNA"/>
</dbReference>